<dbReference type="GO" id="GO:0046872">
    <property type="term" value="F:metal ion binding"/>
    <property type="evidence" value="ECO:0007669"/>
    <property type="project" value="UniProtKB-KW"/>
</dbReference>
<feature type="domain" description="VRR-NUC" evidence="11">
    <location>
        <begin position="431"/>
        <end position="545"/>
    </location>
</feature>
<keyword evidence="9" id="KW-0460">Magnesium</keyword>
<comment type="similarity">
    <text evidence="4">Belongs to the FAN1 family.</text>
</comment>
<evidence type="ECO:0000313" key="12">
    <source>
        <dbReference type="EMBL" id="MBA6065036.1"/>
    </source>
</evidence>
<dbReference type="FunFam" id="3.40.1350.10:FF:000024">
    <property type="entry name" value="Fanconi-associated nuclease"/>
    <property type="match status" value="1"/>
</dbReference>
<comment type="caution">
    <text evidence="12">The sequence shown here is derived from an EMBL/GenBank/DDBJ whole genome shotgun (WGS) entry which is preliminary data.</text>
</comment>
<evidence type="ECO:0000256" key="1">
    <source>
        <dbReference type="ARBA" id="ARBA00000983"/>
    </source>
</evidence>
<evidence type="ECO:0000313" key="13">
    <source>
        <dbReference type="Proteomes" id="UP000541770"/>
    </source>
</evidence>
<comment type="cofactor">
    <cofactor evidence="3">
        <name>Mg(2+)</name>
        <dbReference type="ChEBI" id="CHEBI:18420"/>
    </cofactor>
</comment>
<sequence length="551" mass="62431">MIAHSVDDPLYYLHNFRQVLSWVGQRYADLLDRNEHGFIQVFSQLPVPSQAVLVRMVMRKGELFRSDKLAYAEIGETEAALAPLLVLGWVVDDAPVTVEQLWALLRKDELATCFAGRLPRPRAGKGDLLEQLQALGLPPGPLAQWCPGFPVRILHWRRQPLCDRLRLLFFGNLYQSWSDFVLADLGVFRYEQVAFSDDSRALRQRSEVDLAIALHQCAERLEQGAAPAELFAALDGFDDSNPWLARRRARLLFSLGQQCERLGDWDLALGIYAECAHPEARIRQVRVYERSEQWSQAHALAQHMALAPANALERQALERLLPRLVRKLGGPAQPRRRSEAVMLIELELPTELASLGVEEAVRQHLEQEGGSVHYVENSLFNSLFGLLCWEAVFAPVPGAFFHPFQSGPQDLHDVDFQQRRAALFDVCLGRLDDGSHRQAILDCFQAKKGLQSPFVFWQMLDEALLEQALDYLPPAHLKACFLRLLQDIRANRAGMPDLIQFWPGQGGYRMVEVKGPGDRLQDNQLRWLEFCHAHGLPVAVCHVRWKGGVSV</sequence>
<dbReference type="Proteomes" id="UP000541770">
    <property type="component" value="Unassembled WGS sequence"/>
</dbReference>
<dbReference type="Gene3D" id="3.40.1350.10">
    <property type="match status" value="1"/>
</dbReference>
<dbReference type="Pfam" id="PF18081">
    <property type="entry name" value="FANC_SAP"/>
    <property type="match status" value="1"/>
</dbReference>
<dbReference type="InterPro" id="IPR049125">
    <property type="entry name" value="FAN1-like_WH"/>
</dbReference>
<dbReference type="EMBL" id="JACGDE010000005">
    <property type="protein sequence ID" value="MBA6065036.1"/>
    <property type="molecule type" value="Genomic_DNA"/>
</dbReference>
<evidence type="ECO:0000256" key="10">
    <source>
        <dbReference type="ARBA" id="ARBA00023211"/>
    </source>
</evidence>
<gene>
    <name evidence="12" type="ORF">H4C75_09700</name>
</gene>
<dbReference type="RefSeq" id="WP_182322613.1">
    <property type="nucleotide sequence ID" value="NZ_BQIT01000007.1"/>
</dbReference>
<organism evidence="12 13">
    <name type="scientific">Pseudomonas mosselii</name>
    <dbReference type="NCBI Taxonomy" id="78327"/>
    <lineage>
        <taxon>Bacteria</taxon>
        <taxon>Pseudomonadati</taxon>
        <taxon>Pseudomonadota</taxon>
        <taxon>Gammaproteobacteria</taxon>
        <taxon>Pseudomonadales</taxon>
        <taxon>Pseudomonadaceae</taxon>
        <taxon>Pseudomonas</taxon>
    </lineage>
</organism>
<keyword evidence="10" id="KW-0464">Manganese</keyword>
<evidence type="ECO:0000256" key="5">
    <source>
        <dbReference type="ARBA" id="ARBA00012029"/>
    </source>
</evidence>
<comment type="cofactor">
    <cofactor evidence="2">
        <name>Mn(2+)</name>
        <dbReference type="ChEBI" id="CHEBI:29035"/>
    </cofactor>
</comment>
<evidence type="ECO:0000259" key="11">
    <source>
        <dbReference type="SMART" id="SM00990"/>
    </source>
</evidence>
<dbReference type="InterPro" id="IPR040603">
    <property type="entry name" value="FAN1_SAP_bact"/>
</dbReference>
<evidence type="ECO:0000256" key="7">
    <source>
        <dbReference type="ARBA" id="ARBA00022723"/>
    </source>
</evidence>
<name>A0A7W2JTX9_9PSED</name>
<evidence type="ECO:0000256" key="8">
    <source>
        <dbReference type="ARBA" id="ARBA00022801"/>
    </source>
</evidence>
<protein>
    <recommendedName>
        <fullName evidence="5">phosphodiesterase I</fullName>
        <ecNumber evidence="5">3.1.4.1</ecNumber>
    </recommendedName>
</protein>
<dbReference type="EC" id="3.1.4.1" evidence="5"/>
<keyword evidence="8" id="KW-0378">Hydrolase</keyword>
<dbReference type="InterPro" id="IPR033315">
    <property type="entry name" value="Fan1-like"/>
</dbReference>
<dbReference type="GO" id="GO:0036297">
    <property type="term" value="P:interstrand cross-link repair"/>
    <property type="evidence" value="ECO:0007669"/>
    <property type="project" value="InterPro"/>
</dbReference>
<dbReference type="InterPro" id="IPR014883">
    <property type="entry name" value="VRR_NUC"/>
</dbReference>
<dbReference type="InterPro" id="IPR011856">
    <property type="entry name" value="tRNA_endonuc-like_dom_sf"/>
</dbReference>
<dbReference type="PANTHER" id="PTHR15749">
    <property type="entry name" value="FANCONI-ASSOCIATED NUCLEASE 1"/>
    <property type="match status" value="1"/>
</dbReference>
<dbReference type="PANTHER" id="PTHR15749:SF4">
    <property type="entry name" value="FANCONI-ASSOCIATED NUCLEASE 1"/>
    <property type="match status" value="1"/>
</dbReference>
<evidence type="ECO:0000256" key="2">
    <source>
        <dbReference type="ARBA" id="ARBA00001936"/>
    </source>
</evidence>
<evidence type="ECO:0000256" key="3">
    <source>
        <dbReference type="ARBA" id="ARBA00001946"/>
    </source>
</evidence>
<reference evidence="12 13" key="1">
    <citation type="submission" date="2020-07" db="EMBL/GenBank/DDBJ databases">
        <title>Diversity of carbapenemase encoding genes among Pseudomonas putida group clinical isolates in a tertiary Brazilian hospital.</title>
        <authorList>
            <person name="Alberto-Lei F."/>
            <person name="Nodari C.S."/>
            <person name="Streling A.P."/>
            <person name="Paulino J.T."/>
            <person name="Bessa-Neto F.O."/>
            <person name="Cayo R."/>
            <person name="Gales A.C."/>
        </authorList>
    </citation>
    <scope>NUCLEOTIDE SEQUENCE [LARGE SCALE GENOMIC DNA]</scope>
    <source>
        <strain evidence="12 13">14802</strain>
    </source>
</reference>
<dbReference type="Pfam" id="PF21315">
    <property type="entry name" value="FAN1_HTH"/>
    <property type="match status" value="1"/>
</dbReference>
<evidence type="ECO:0000256" key="4">
    <source>
        <dbReference type="ARBA" id="ARBA00005533"/>
    </source>
</evidence>
<dbReference type="GO" id="GO:0004528">
    <property type="term" value="F:phosphodiesterase I activity"/>
    <property type="evidence" value="ECO:0007669"/>
    <property type="project" value="UniProtKB-EC"/>
</dbReference>
<comment type="catalytic activity">
    <reaction evidence="1">
        <text>Hydrolytically removes 5'-nucleotides successively from the 3'-hydroxy termini of 3'-hydroxy-terminated oligonucleotides.</text>
        <dbReference type="EC" id="3.1.4.1"/>
    </reaction>
</comment>
<keyword evidence="6" id="KW-0540">Nuclease</keyword>
<accession>A0A7W2JTX9</accession>
<proteinExistence type="inferred from homology"/>
<keyword evidence="7" id="KW-0479">Metal-binding</keyword>
<dbReference type="Pfam" id="PF08774">
    <property type="entry name" value="VRR_NUC"/>
    <property type="match status" value="1"/>
</dbReference>
<dbReference type="AlphaFoldDB" id="A0A7W2JTX9"/>
<evidence type="ECO:0000256" key="9">
    <source>
        <dbReference type="ARBA" id="ARBA00022842"/>
    </source>
</evidence>
<dbReference type="GO" id="GO:0003676">
    <property type="term" value="F:nucleic acid binding"/>
    <property type="evidence" value="ECO:0007669"/>
    <property type="project" value="InterPro"/>
</dbReference>
<evidence type="ECO:0000256" key="6">
    <source>
        <dbReference type="ARBA" id="ARBA00022722"/>
    </source>
</evidence>
<dbReference type="SMART" id="SM00990">
    <property type="entry name" value="VRR_NUC"/>
    <property type="match status" value="1"/>
</dbReference>